<feature type="region of interest" description="Disordered" evidence="1">
    <location>
        <begin position="1"/>
        <end position="33"/>
    </location>
</feature>
<protein>
    <submittedName>
        <fullName evidence="2">Uncharacterized protein</fullName>
    </submittedName>
</protein>
<feature type="compositionally biased region" description="Polar residues" evidence="1">
    <location>
        <begin position="1"/>
        <end position="27"/>
    </location>
</feature>
<evidence type="ECO:0000256" key="1">
    <source>
        <dbReference type="SAM" id="MobiDB-lite"/>
    </source>
</evidence>
<gene>
    <name evidence="2" type="ORF">GCM10010515_26690</name>
</gene>
<dbReference type="EMBL" id="BMWD01000007">
    <property type="protein sequence ID" value="GGX57710.1"/>
    <property type="molecule type" value="Genomic_DNA"/>
</dbReference>
<feature type="region of interest" description="Disordered" evidence="1">
    <location>
        <begin position="63"/>
        <end position="90"/>
    </location>
</feature>
<reference evidence="2" key="2">
    <citation type="submission" date="2020-09" db="EMBL/GenBank/DDBJ databases">
        <authorList>
            <person name="Sun Q."/>
            <person name="Ohkuma M."/>
        </authorList>
    </citation>
    <scope>NUCLEOTIDE SEQUENCE</scope>
    <source>
        <strain evidence="2">JCM 4956</strain>
    </source>
</reference>
<evidence type="ECO:0000313" key="2">
    <source>
        <dbReference type="EMBL" id="GGX57710.1"/>
    </source>
</evidence>
<sequence>MPVIASSPTSRGRTQISPTNSPRTSGMMTGRGTLPSLRPVEYAFFIDATSVSQIGVSTNFPSPMADPRSCRPCHAGNPAASATGGLDLHV</sequence>
<proteinExistence type="predicted"/>
<dbReference type="AlphaFoldDB" id="A0A918KBC4"/>
<accession>A0A918KBC4</accession>
<comment type="caution">
    <text evidence="2">The sequence shown here is derived from an EMBL/GenBank/DDBJ whole genome shotgun (WGS) entry which is preliminary data.</text>
</comment>
<reference evidence="2" key="1">
    <citation type="journal article" date="2014" name="Int. J. Syst. Evol. Microbiol.">
        <title>Complete genome sequence of Corynebacterium casei LMG S-19264T (=DSM 44701T), isolated from a smear-ripened cheese.</title>
        <authorList>
            <consortium name="US DOE Joint Genome Institute (JGI-PGF)"/>
            <person name="Walter F."/>
            <person name="Albersmeier A."/>
            <person name="Kalinowski J."/>
            <person name="Ruckert C."/>
        </authorList>
    </citation>
    <scope>NUCLEOTIDE SEQUENCE</scope>
    <source>
        <strain evidence="2">JCM 4956</strain>
    </source>
</reference>
<organism evidence="2 3">
    <name type="scientific">Streptomyces fructofermentans</name>
    <dbReference type="NCBI Taxonomy" id="152141"/>
    <lineage>
        <taxon>Bacteria</taxon>
        <taxon>Bacillati</taxon>
        <taxon>Actinomycetota</taxon>
        <taxon>Actinomycetes</taxon>
        <taxon>Kitasatosporales</taxon>
        <taxon>Streptomycetaceae</taxon>
        <taxon>Streptomyces</taxon>
    </lineage>
</organism>
<evidence type="ECO:0000313" key="3">
    <source>
        <dbReference type="Proteomes" id="UP000645555"/>
    </source>
</evidence>
<dbReference type="Proteomes" id="UP000645555">
    <property type="component" value="Unassembled WGS sequence"/>
</dbReference>
<keyword evidence="3" id="KW-1185">Reference proteome</keyword>
<name>A0A918KBC4_9ACTN</name>